<evidence type="ECO:0000313" key="1">
    <source>
        <dbReference type="EMBL" id="RPD59153.1"/>
    </source>
</evidence>
<dbReference type="OrthoDB" id="3183898at2759"/>
<sequence>MDQNGIVNELFFTGQGDPRHKCVAIGYHNNAPVVYKFETVDLPQGTRTTVTFNEHTEVALLDWAMGVHLGSVFRDTERTTPMADFVSHGTTSTARQFRSHTAGNELFEWRRLGNRQPYAYELISIRPETTARIATYDPTPRE</sequence>
<organism evidence="1 2">
    <name type="scientific">Lentinus tigrinus ALCF2SS1-6</name>
    <dbReference type="NCBI Taxonomy" id="1328759"/>
    <lineage>
        <taxon>Eukaryota</taxon>
        <taxon>Fungi</taxon>
        <taxon>Dikarya</taxon>
        <taxon>Basidiomycota</taxon>
        <taxon>Agaricomycotina</taxon>
        <taxon>Agaricomycetes</taxon>
        <taxon>Polyporales</taxon>
        <taxon>Polyporaceae</taxon>
        <taxon>Lentinus</taxon>
    </lineage>
</organism>
<keyword evidence="2" id="KW-1185">Reference proteome</keyword>
<reference evidence="1" key="1">
    <citation type="journal article" date="2018" name="Genome Biol. Evol.">
        <title>Genomics and development of Lentinus tigrinus, a white-rot wood-decaying mushroom with dimorphic fruiting bodies.</title>
        <authorList>
            <person name="Wu B."/>
            <person name="Xu Z."/>
            <person name="Knudson A."/>
            <person name="Carlson A."/>
            <person name="Chen N."/>
            <person name="Kovaka S."/>
            <person name="LaButti K."/>
            <person name="Lipzen A."/>
            <person name="Pennachio C."/>
            <person name="Riley R."/>
            <person name="Schakwitz W."/>
            <person name="Umezawa K."/>
            <person name="Ohm R.A."/>
            <person name="Grigoriev I.V."/>
            <person name="Nagy L.G."/>
            <person name="Gibbons J."/>
            <person name="Hibbett D."/>
        </authorList>
    </citation>
    <scope>NUCLEOTIDE SEQUENCE [LARGE SCALE GENOMIC DNA]</scope>
    <source>
        <strain evidence="1">ALCF2SS1-6</strain>
    </source>
</reference>
<name>A0A5C2S5T2_9APHY</name>
<accession>A0A5C2S5T2</accession>
<dbReference type="AlphaFoldDB" id="A0A5C2S5T2"/>
<dbReference type="EMBL" id="ML122271">
    <property type="protein sequence ID" value="RPD59153.1"/>
    <property type="molecule type" value="Genomic_DNA"/>
</dbReference>
<proteinExistence type="predicted"/>
<feature type="non-terminal residue" evidence="1">
    <location>
        <position position="142"/>
    </location>
</feature>
<protein>
    <submittedName>
        <fullName evidence="1">Uncharacterized protein</fullName>
    </submittedName>
</protein>
<dbReference type="Proteomes" id="UP000313359">
    <property type="component" value="Unassembled WGS sequence"/>
</dbReference>
<gene>
    <name evidence="1" type="ORF">L227DRAFT_654173</name>
</gene>
<evidence type="ECO:0000313" key="2">
    <source>
        <dbReference type="Proteomes" id="UP000313359"/>
    </source>
</evidence>